<dbReference type="RefSeq" id="XP_028476595.1">
    <property type="nucleotide sequence ID" value="XM_028622702.1"/>
</dbReference>
<evidence type="ECO:0000256" key="6">
    <source>
        <dbReference type="ARBA" id="ARBA00022490"/>
    </source>
</evidence>
<keyword evidence="16" id="KW-1185">Reference proteome</keyword>
<dbReference type="EMBL" id="RSCE01000005">
    <property type="protein sequence ID" value="RSH82363.1"/>
    <property type="molecule type" value="Genomic_DNA"/>
</dbReference>
<dbReference type="AlphaFoldDB" id="A0A427XU41"/>
<gene>
    <name evidence="15" type="ORF">EHS24_007330</name>
</gene>
<accession>A0A427XU41</accession>
<evidence type="ECO:0000256" key="4">
    <source>
        <dbReference type="ARBA" id="ARBA00011919"/>
    </source>
</evidence>
<comment type="pathway">
    <text evidence="2 14">Polyol metabolism; myo-inositol degradation into D-glucuronate; D-glucuronate from myo-inositol: step 1/1.</text>
</comment>
<dbReference type="Pfam" id="PF05153">
    <property type="entry name" value="MIOX"/>
    <property type="match status" value="1"/>
</dbReference>
<comment type="similarity">
    <text evidence="3 14">Belongs to the myo-inositol oxygenase family.</text>
</comment>
<evidence type="ECO:0000256" key="9">
    <source>
        <dbReference type="ARBA" id="ARBA00023004"/>
    </source>
</evidence>
<keyword evidence="9 13" id="KW-0408">Iron</keyword>
<feature type="binding site" evidence="12">
    <location>
        <begin position="179"/>
        <end position="180"/>
    </location>
    <ligand>
        <name>substrate</name>
    </ligand>
</feature>
<dbReference type="InterPro" id="IPR007828">
    <property type="entry name" value="Inositol_oxygenase"/>
</dbReference>
<keyword evidence="6 14" id="KW-0963">Cytoplasm</keyword>
<keyword evidence="8 14" id="KW-0560">Oxidoreductase</keyword>
<dbReference type="GO" id="GO:0005506">
    <property type="term" value="F:iron ion binding"/>
    <property type="evidence" value="ECO:0007669"/>
    <property type="project" value="InterPro"/>
</dbReference>
<feature type="binding site" evidence="12">
    <location>
        <begin position="257"/>
        <end position="258"/>
    </location>
    <ligand>
        <name>substrate</name>
    </ligand>
</feature>
<evidence type="ECO:0000256" key="10">
    <source>
        <dbReference type="ARBA" id="ARBA00029668"/>
    </source>
</evidence>
<comment type="caution">
    <text evidence="15">The sequence shown here is derived from an EMBL/GenBank/DDBJ whole genome shotgun (WGS) entry which is preliminary data.</text>
</comment>
<evidence type="ECO:0000256" key="8">
    <source>
        <dbReference type="ARBA" id="ARBA00023002"/>
    </source>
</evidence>
<evidence type="ECO:0000256" key="11">
    <source>
        <dbReference type="ARBA" id="ARBA00048271"/>
    </source>
</evidence>
<evidence type="ECO:0000256" key="14">
    <source>
        <dbReference type="RuleBase" id="RU367039"/>
    </source>
</evidence>
<dbReference type="SUPFAM" id="SSF109604">
    <property type="entry name" value="HD-domain/PDEase-like"/>
    <property type="match status" value="1"/>
</dbReference>
<feature type="binding site" evidence="13">
    <location>
        <position position="290"/>
    </location>
    <ligand>
        <name>Fe cation</name>
        <dbReference type="ChEBI" id="CHEBI:24875"/>
        <label>1</label>
    </ligand>
</feature>
<dbReference type="GeneID" id="39591873"/>
<feature type="binding site" evidence="12">
    <location>
        <position position="69"/>
    </location>
    <ligand>
        <name>substrate</name>
    </ligand>
</feature>
<name>A0A427XU41_9TREE</name>
<sequence>MSPVAVAQPVNLEDFVRKDDPKGKKFDAVSDAIDDINIAKLKDQPVVEEVDNAYDASEFDSSKDKDTFRQFVDENEGSRRFYIEQHTKQTVDFNREARRKAFEKPRAIMGIWEAMEMLNTLVDASDPDTDATQIEHLLQTAEAMRKDGKPEWMQLTGLIHDLGKLLYFFGSDGQWDVVGDTYVVGCEFPTEKIVYKDTFKDCPDLNHPVYSTKYGIYEPGCGLENLLITWGHDEYLYMVMKEQSNLPQSALNMIRYHSFYPWHRERAYTYFENEADKQALKDVLAFNPYDLYSKSDSKPDPVALRPYYESLIAKYIPHKIKW</sequence>
<feature type="binding site" evidence="12">
    <location>
        <position position="164"/>
    </location>
    <ligand>
        <name>substrate</name>
    </ligand>
</feature>
<evidence type="ECO:0000256" key="12">
    <source>
        <dbReference type="PIRSR" id="PIRSR607828-1"/>
    </source>
</evidence>
<feature type="binding site" evidence="13">
    <location>
        <position position="232"/>
    </location>
    <ligand>
        <name>Fe cation</name>
        <dbReference type="ChEBI" id="CHEBI:24875"/>
        <label>1</label>
    </ligand>
</feature>
<keyword evidence="7 13" id="KW-0479">Metal-binding</keyword>
<dbReference type="EC" id="1.13.99.1" evidence="4 14"/>
<comment type="cofactor">
    <cofactor evidence="13 14">
        <name>Fe cation</name>
        <dbReference type="ChEBI" id="CHEBI:24875"/>
    </cofactor>
    <text evidence="13 14">Binds 2 iron ions per subunit.</text>
</comment>
<evidence type="ECO:0000256" key="5">
    <source>
        <dbReference type="ARBA" id="ARBA00019269"/>
    </source>
</evidence>
<proteinExistence type="inferred from homology"/>
<dbReference type="PANTHER" id="PTHR12588:SF0">
    <property type="entry name" value="INOSITOL OXYGENASE"/>
    <property type="match status" value="1"/>
</dbReference>
<feature type="binding site" evidence="13">
    <location>
        <position position="161"/>
    </location>
    <ligand>
        <name>Fe cation</name>
        <dbReference type="ChEBI" id="CHEBI:24875"/>
        <label>1</label>
    </ligand>
</feature>
<feature type="binding site" evidence="13">
    <location>
        <position position="257"/>
    </location>
    <ligand>
        <name>Fe cation</name>
        <dbReference type="ChEBI" id="CHEBI:24875"/>
        <label>1</label>
    </ligand>
</feature>
<evidence type="ECO:0000256" key="2">
    <source>
        <dbReference type="ARBA" id="ARBA00005167"/>
    </source>
</evidence>
<comment type="catalytic activity">
    <reaction evidence="11 14">
        <text>myo-inositol + O2 = D-glucuronate + H2O + H(+)</text>
        <dbReference type="Rhea" id="RHEA:23696"/>
        <dbReference type="ChEBI" id="CHEBI:15377"/>
        <dbReference type="ChEBI" id="CHEBI:15378"/>
        <dbReference type="ChEBI" id="CHEBI:15379"/>
        <dbReference type="ChEBI" id="CHEBI:17268"/>
        <dbReference type="ChEBI" id="CHEBI:58720"/>
        <dbReference type="EC" id="1.13.99.1"/>
    </reaction>
</comment>
<dbReference type="GO" id="GO:0019310">
    <property type="term" value="P:inositol catabolic process"/>
    <property type="evidence" value="ECO:0007669"/>
    <property type="project" value="UniProtKB-UniRule"/>
</dbReference>
<reference evidence="15 16" key="1">
    <citation type="submission" date="2018-11" db="EMBL/GenBank/DDBJ databases">
        <title>Genome sequence of Apiotrichum porosum DSM 27194.</title>
        <authorList>
            <person name="Aliyu H."/>
            <person name="Gorte O."/>
            <person name="Ochsenreither K."/>
        </authorList>
    </citation>
    <scope>NUCLEOTIDE SEQUENCE [LARGE SCALE GENOMIC DNA]</scope>
    <source>
        <strain evidence="15 16">DSM 27194</strain>
    </source>
</reference>
<evidence type="ECO:0000256" key="3">
    <source>
        <dbReference type="ARBA" id="ARBA00005286"/>
    </source>
</evidence>
<dbReference type="GO" id="GO:0050113">
    <property type="term" value="F:inositol oxygenase activity"/>
    <property type="evidence" value="ECO:0007669"/>
    <property type="project" value="UniProtKB-UniRule"/>
</dbReference>
<feature type="binding site" evidence="13">
    <location>
        <position position="136"/>
    </location>
    <ligand>
        <name>Fe cation</name>
        <dbReference type="ChEBI" id="CHEBI:24875"/>
        <label>1</label>
    </ligand>
</feature>
<evidence type="ECO:0000256" key="13">
    <source>
        <dbReference type="PIRSR" id="PIRSR607828-2"/>
    </source>
</evidence>
<dbReference type="GO" id="GO:0005737">
    <property type="term" value="C:cytoplasm"/>
    <property type="evidence" value="ECO:0007669"/>
    <property type="project" value="UniProtKB-SubCell"/>
</dbReference>
<evidence type="ECO:0000256" key="7">
    <source>
        <dbReference type="ARBA" id="ARBA00022723"/>
    </source>
</evidence>
<dbReference type="Proteomes" id="UP000279236">
    <property type="component" value="Unassembled WGS sequence"/>
</dbReference>
<dbReference type="STRING" id="105984.A0A427XU41"/>
<evidence type="ECO:0000313" key="15">
    <source>
        <dbReference type="EMBL" id="RSH82363.1"/>
    </source>
</evidence>
<feature type="binding site" evidence="12">
    <location>
        <begin position="123"/>
        <end position="125"/>
    </location>
    <ligand>
        <name>substrate</name>
    </ligand>
</feature>
<dbReference type="OrthoDB" id="5151075at2759"/>
<dbReference type="UniPathway" id="UPA00111">
    <property type="reaction ID" value="UER00527"/>
</dbReference>
<comment type="subcellular location">
    <subcellularLocation>
        <location evidence="1 14">Cytoplasm</location>
    </subcellularLocation>
</comment>
<evidence type="ECO:0000313" key="16">
    <source>
        <dbReference type="Proteomes" id="UP000279236"/>
    </source>
</evidence>
<dbReference type="Gene3D" id="1.10.3210.10">
    <property type="entry name" value="Hypothetical protein af1432"/>
    <property type="match status" value="1"/>
</dbReference>
<protein>
    <recommendedName>
        <fullName evidence="5 14">Inositol oxygenase</fullName>
        <ecNumber evidence="4 14">1.13.99.1</ecNumber>
    </recommendedName>
    <alternativeName>
        <fullName evidence="10 14">Myo-inositol oxygenase</fullName>
    </alternativeName>
</protein>
<evidence type="ECO:0000256" key="1">
    <source>
        <dbReference type="ARBA" id="ARBA00004496"/>
    </source>
</evidence>
<feature type="binding site" evidence="13">
    <location>
        <position position="160"/>
    </location>
    <ligand>
        <name>Fe cation</name>
        <dbReference type="ChEBI" id="CHEBI:24875"/>
        <label>1</label>
    </ligand>
</feature>
<organism evidence="15 16">
    <name type="scientific">Apiotrichum porosum</name>
    <dbReference type="NCBI Taxonomy" id="105984"/>
    <lineage>
        <taxon>Eukaryota</taxon>
        <taxon>Fungi</taxon>
        <taxon>Dikarya</taxon>
        <taxon>Basidiomycota</taxon>
        <taxon>Agaricomycotina</taxon>
        <taxon>Tremellomycetes</taxon>
        <taxon>Trichosporonales</taxon>
        <taxon>Trichosporonaceae</taxon>
        <taxon>Apiotrichum</taxon>
    </lineage>
</organism>
<dbReference type="PANTHER" id="PTHR12588">
    <property type="entry name" value="MYOINOSITOL OXYGENASE"/>
    <property type="match status" value="1"/>
</dbReference>